<reference evidence="1" key="1">
    <citation type="journal article" date="2021" name="Proc. Natl. Acad. Sci. U.S.A.">
        <title>A Catalog of Tens of Thousands of Viruses from Human Metagenomes Reveals Hidden Associations with Chronic Diseases.</title>
        <authorList>
            <person name="Tisza M.J."/>
            <person name="Buck C.B."/>
        </authorList>
    </citation>
    <scope>NUCLEOTIDE SEQUENCE</scope>
    <source>
        <strain evidence="1">CtsNK10</strain>
    </source>
</reference>
<protein>
    <submittedName>
        <fullName evidence="1">Uncharacterized protein</fullName>
    </submittedName>
</protein>
<accession>A0A8S5NLM4</accession>
<sequence length="30" mass="3177">MPKYKSLPALYPSHTSIIQSGSTLTSLPTG</sequence>
<evidence type="ECO:0000313" key="1">
    <source>
        <dbReference type="EMBL" id="DAD95136.1"/>
    </source>
</evidence>
<organism evidence="1">
    <name type="scientific">Podoviridae sp. ctsNK10</name>
    <dbReference type="NCBI Taxonomy" id="2826582"/>
    <lineage>
        <taxon>Viruses</taxon>
        <taxon>Duplodnaviria</taxon>
        <taxon>Heunggongvirae</taxon>
        <taxon>Uroviricota</taxon>
        <taxon>Caudoviricetes</taxon>
    </lineage>
</organism>
<name>A0A8S5NLM4_9CAUD</name>
<dbReference type="EMBL" id="BK015191">
    <property type="protein sequence ID" value="DAD95136.1"/>
    <property type="molecule type" value="Genomic_DNA"/>
</dbReference>
<proteinExistence type="predicted"/>